<proteinExistence type="predicted"/>
<dbReference type="EMBL" id="CP073587">
    <property type="protein sequence ID" value="QUN05358.1"/>
    <property type="molecule type" value="Genomic_DNA"/>
</dbReference>
<dbReference type="RefSeq" id="WP_212594390.1">
    <property type="nucleotide sequence ID" value="NZ_CP073587.1"/>
</dbReference>
<accession>A0ABX7YRF1</accession>
<dbReference type="Proteomes" id="UP000679575">
    <property type="component" value="Chromosome"/>
</dbReference>
<organism evidence="1 2">
    <name type="scientific">Shewanella yunxiaonensis</name>
    <dbReference type="NCBI Taxonomy" id="2829809"/>
    <lineage>
        <taxon>Bacteria</taxon>
        <taxon>Pseudomonadati</taxon>
        <taxon>Pseudomonadota</taxon>
        <taxon>Gammaproteobacteria</taxon>
        <taxon>Alteromonadales</taxon>
        <taxon>Shewanellaceae</taxon>
        <taxon>Shewanella</taxon>
    </lineage>
</organism>
<sequence length="227" mass="25458">MKKFFISVLVILIFSFTYYFYTKNNTEGVTSVTYSQESSTANEQPSDNTPFIKNASLSNEVDNTDKKNIYNKNNLSSEHQNQSKLVKIDSLDEIVSSNDNQENFNSTIIEDLSINQLSILVSNLGQNLTSNSAAEKQDSIQDDLNILSNTNKSLLINDFQCSDSVCGLIINSSNNNIKEIEDYLDQITKTNSFKKYSKGGTLMIKKNNDEYYGIIVTSLSNNSISIK</sequence>
<name>A0ABX7YRF1_9GAMM</name>
<reference evidence="1 2" key="1">
    <citation type="submission" date="2021-04" db="EMBL/GenBank/DDBJ databases">
        <title>Novel species identification of genus Shewanella.</title>
        <authorList>
            <person name="Liu G."/>
        </authorList>
    </citation>
    <scope>NUCLEOTIDE SEQUENCE [LARGE SCALE GENOMIC DNA]</scope>
    <source>
        <strain evidence="1 2">FJAT-54481</strain>
    </source>
</reference>
<evidence type="ECO:0000313" key="2">
    <source>
        <dbReference type="Proteomes" id="UP000679575"/>
    </source>
</evidence>
<evidence type="ECO:0000313" key="1">
    <source>
        <dbReference type="EMBL" id="QUN05358.1"/>
    </source>
</evidence>
<gene>
    <name evidence="1" type="ORF">KDN34_14320</name>
</gene>
<protein>
    <submittedName>
        <fullName evidence="1">Uncharacterized protein</fullName>
    </submittedName>
</protein>
<keyword evidence="2" id="KW-1185">Reference proteome</keyword>